<name>A0AAX4G7R1_9CAUD</name>
<proteinExistence type="predicted"/>
<organism evidence="1 2">
    <name type="scientific">Pseudomonas phage vB_PseuGesM_254</name>
    <dbReference type="NCBI Taxonomy" id="3092638"/>
    <lineage>
        <taxon>Viruses</taxon>
        <taxon>Duplodnaviria</taxon>
        <taxon>Heunggongvirae</taxon>
        <taxon>Uroviricota</taxon>
        <taxon>Caudoviricetes</taxon>
        <taxon>Vandenendeviridae</taxon>
        <taxon>Chemalvirus</taxon>
        <taxon>Chemalvirus PseuGes254</taxon>
    </lineage>
</organism>
<evidence type="ECO:0000313" key="1">
    <source>
        <dbReference type="EMBL" id="WOZ57493.1"/>
    </source>
</evidence>
<sequence>MAGLTIDGLEILRLPEIIEQHNADAQTIFSDQVNPGDEVETHPNSALGRMIGLVSPSEATLWEQLQQINDSFNPNTATGVALDNIVSLSGIHRRPAAPSRAQVVIEGSINTLLSSGVNISSSVTGRLYGLLTPVSLNPDMAAGIGFIINVAAPNVDYTIRYSTDKVQWIDITINSGAATTKAQIATLLRDKIDLQAGATFKTYVEGQTSFMVQRDPFQALNFEVTPNITINKIQKLGVAEDKVVGPFEQPAFSLDTIVVPIPGWDKVSNPVKASIGNYRETDEELRERFRNSKFFQAANIIEALLDGLRNVQDVTDVMIYENDTDAVNSLGVPPHSFLTLVLGGINTEVAESIWQNKPTGIPSVGTTTVQITDSQGLQHPISFKRPTQKFVKVTVDVSNIDGLPGDAETTIRQNILDYAKPGYLIGDDVIYSRFYTPVNAVGGHTVNSLTIGFVGEAQGMTNLPIAFDEVASFLPENIFVTIT</sequence>
<accession>A0AAX4G7R1</accession>
<dbReference type="EMBL" id="OR575930">
    <property type="protein sequence ID" value="WOZ57493.1"/>
    <property type="molecule type" value="Genomic_DNA"/>
</dbReference>
<protein>
    <submittedName>
        <fullName evidence="1">Baseplate wedge protein</fullName>
    </submittedName>
</protein>
<reference evidence="2" key="1">
    <citation type="submission" date="2024-05" db="EMBL/GenBank/DDBJ databases">
        <authorList>
            <person name="Tikunov A.Y."/>
            <person name="Morozova V.V."/>
            <person name="Kozlova Y.N."/>
            <person name="Tikunova N.V."/>
            <person name="Babkin I.V."/>
        </authorList>
    </citation>
    <scope>NUCLEOTIDE SEQUENCE [LARGE SCALE GENOMIC DNA]</scope>
</reference>
<keyword evidence="2" id="KW-1185">Reference proteome</keyword>
<evidence type="ECO:0000313" key="2">
    <source>
        <dbReference type="Proteomes" id="UP001305174"/>
    </source>
</evidence>
<dbReference type="Proteomes" id="UP001305174">
    <property type="component" value="Segment"/>
</dbReference>